<keyword evidence="2" id="KW-0456">Lyase</keyword>
<evidence type="ECO:0000256" key="1">
    <source>
        <dbReference type="SAM" id="MobiDB-lite"/>
    </source>
</evidence>
<feature type="region of interest" description="Disordered" evidence="1">
    <location>
        <begin position="1"/>
        <end position="31"/>
    </location>
</feature>
<evidence type="ECO:0000313" key="3">
    <source>
        <dbReference type="Proteomes" id="UP000216311"/>
    </source>
</evidence>
<dbReference type="GO" id="GO:0019634">
    <property type="term" value="P:organic phosphonate metabolic process"/>
    <property type="evidence" value="ECO:0007669"/>
    <property type="project" value="InterPro"/>
</dbReference>
<dbReference type="EMBL" id="NMVQ01000001">
    <property type="protein sequence ID" value="OYO25070.1"/>
    <property type="molecule type" value="Genomic_DNA"/>
</dbReference>
<dbReference type="Pfam" id="PF05845">
    <property type="entry name" value="PhnH"/>
    <property type="match status" value="1"/>
</dbReference>
<name>A0A255HB38_9ACTN</name>
<proteinExistence type="predicted"/>
<gene>
    <name evidence="2" type="primary">phnH</name>
    <name evidence="2" type="ORF">CGZ93_00980</name>
</gene>
<dbReference type="NCBIfam" id="TIGR03292">
    <property type="entry name" value="PhnH_redo"/>
    <property type="match status" value="1"/>
</dbReference>
<protein>
    <submittedName>
        <fullName evidence="2">Phosphonate C-P lyase system protein PhnH</fullName>
    </submittedName>
</protein>
<dbReference type="Proteomes" id="UP000216311">
    <property type="component" value="Unassembled WGS sequence"/>
</dbReference>
<sequence length="223" mass="24365">MHRRGHHHPDGAGRRVGTPDRDRRRVRGDPVTTAQTVLLDETERQQVFRACLDALSQPGTARPLQVTRHAAARLPMLALTDLMTPIAALGDDPDTRTAVEEIAALTRAPISTVGAARWVLAGPDLTADRLAELPQGSDEEPQLGAMLVVPLPAGTPHRYRLSGPGIKDHRELELTLSPELVRARADLLTDYPRGFDLLCVTADARVIGLPRTTEITNITEEQR</sequence>
<dbReference type="Gene3D" id="3.40.50.11310">
    <property type="entry name" value="Bacterial phosphonate metabolism protein PhnH"/>
    <property type="match status" value="1"/>
</dbReference>
<feature type="compositionally biased region" description="Basic and acidic residues" evidence="1">
    <location>
        <begin position="8"/>
        <end position="23"/>
    </location>
</feature>
<dbReference type="GO" id="GO:0016829">
    <property type="term" value="F:lyase activity"/>
    <property type="evidence" value="ECO:0007669"/>
    <property type="project" value="UniProtKB-KW"/>
</dbReference>
<dbReference type="SUPFAM" id="SSF159709">
    <property type="entry name" value="PhnH-like"/>
    <property type="match status" value="1"/>
</dbReference>
<reference evidence="2 3" key="1">
    <citation type="submission" date="2017-07" db="EMBL/GenBank/DDBJ databases">
        <title>Draft whole genome sequences of clinical Proprionibacteriaceae strains.</title>
        <authorList>
            <person name="Bernier A.-M."/>
            <person name="Bernard K."/>
            <person name="Domingo M.-C."/>
        </authorList>
    </citation>
    <scope>NUCLEOTIDE SEQUENCE [LARGE SCALE GENOMIC DNA]</scope>
    <source>
        <strain evidence="2 3">NML 130396</strain>
    </source>
</reference>
<dbReference type="OrthoDB" id="4238947at2"/>
<keyword evidence="3" id="KW-1185">Reference proteome</keyword>
<comment type="caution">
    <text evidence="2">The sequence shown here is derived from an EMBL/GenBank/DDBJ whole genome shotgun (WGS) entry which is preliminary data.</text>
</comment>
<dbReference type="InterPro" id="IPR008772">
    <property type="entry name" value="Phosphonate_metab_PhnH"/>
</dbReference>
<evidence type="ECO:0000313" key="2">
    <source>
        <dbReference type="EMBL" id="OYO25070.1"/>
    </source>
</evidence>
<accession>A0A255HB38</accession>
<organism evidence="2 3">
    <name type="scientific">Enemella dayhoffiae</name>
    <dbReference type="NCBI Taxonomy" id="2016507"/>
    <lineage>
        <taxon>Bacteria</taxon>
        <taxon>Bacillati</taxon>
        <taxon>Actinomycetota</taxon>
        <taxon>Actinomycetes</taxon>
        <taxon>Propionibacteriales</taxon>
        <taxon>Propionibacteriaceae</taxon>
        <taxon>Enemella</taxon>
    </lineage>
</organism>
<dbReference type="InterPro" id="IPR038058">
    <property type="entry name" value="PhnH-like_sp"/>
</dbReference>
<dbReference type="AlphaFoldDB" id="A0A255HB38"/>